<dbReference type="OrthoDB" id="5351532at2"/>
<organism evidence="1 2">
    <name type="scientific">Acetonema longum DSM 6540</name>
    <dbReference type="NCBI Taxonomy" id="1009370"/>
    <lineage>
        <taxon>Bacteria</taxon>
        <taxon>Bacillati</taxon>
        <taxon>Bacillota</taxon>
        <taxon>Negativicutes</taxon>
        <taxon>Acetonemataceae</taxon>
        <taxon>Acetonema</taxon>
    </lineage>
</organism>
<evidence type="ECO:0008006" key="3">
    <source>
        <dbReference type="Google" id="ProtNLM"/>
    </source>
</evidence>
<sequence length="366" mass="41097">MARSAQPCQECGREIYFEGLCYQCRGRKKREAYLVMSDRQIEEAIQDIVEHIETIGAFEKTYKDFNALLAYHNISTEKIAEAALAKGVFYPSAIYRNASTAVRDRLIDRLLRPDCKNANDLLLCLAMCGDAVVLKTFYELENNPQPWRKKLHVNPSVYAQYGGWSYDENGNRYEVAYPCCYAILPGVPADEAVKIGSLREDHCPVCGCRLVDMLTLDGNDARLAFLRLGGKVKVPVCPNCAVMSDKILVRYQVNGESRMEIIEPYENKNHMDEAEVAQLANNARVLGLTREPVAPFYACGGDEVCTIGGFADWIQDAQYESCPDCGKTMKLLAALQWDILSDYSEGTLYAEICTDCQIITLIHQQT</sequence>
<comment type="caution">
    <text evidence="1">The sequence shown here is derived from an EMBL/GenBank/DDBJ whole genome shotgun (WGS) entry which is preliminary data.</text>
</comment>
<evidence type="ECO:0000313" key="2">
    <source>
        <dbReference type="Proteomes" id="UP000003240"/>
    </source>
</evidence>
<accession>F7NMC4</accession>
<dbReference type="EMBL" id="AFGF01000166">
    <property type="protein sequence ID" value="EGO62800.1"/>
    <property type="molecule type" value="Genomic_DNA"/>
</dbReference>
<name>F7NMC4_9FIRM</name>
<dbReference type="AlphaFoldDB" id="F7NMC4"/>
<keyword evidence="2" id="KW-1185">Reference proteome</keyword>
<reference evidence="1 2" key="1">
    <citation type="journal article" date="2011" name="EMBO J.">
        <title>Structural diversity of bacterial flagellar motors.</title>
        <authorList>
            <person name="Chen S."/>
            <person name="Beeby M."/>
            <person name="Murphy G.E."/>
            <person name="Leadbetter J.R."/>
            <person name="Hendrixson D.R."/>
            <person name="Briegel A."/>
            <person name="Li Z."/>
            <person name="Shi J."/>
            <person name="Tocheva E.I."/>
            <person name="Muller A."/>
            <person name="Dobro M.J."/>
            <person name="Jensen G.J."/>
        </authorList>
    </citation>
    <scope>NUCLEOTIDE SEQUENCE [LARGE SCALE GENOMIC DNA]</scope>
    <source>
        <strain evidence="1 2">DSM 6540</strain>
    </source>
</reference>
<proteinExistence type="predicted"/>
<dbReference type="RefSeq" id="WP_004097611.1">
    <property type="nucleotide sequence ID" value="NZ_AFGF01000166.1"/>
</dbReference>
<evidence type="ECO:0000313" key="1">
    <source>
        <dbReference type="EMBL" id="EGO62800.1"/>
    </source>
</evidence>
<gene>
    <name evidence="1" type="ORF">ALO_16312</name>
</gene>
<dbReference type="eggNOG" id="ENOG502Z8GQ">
    <property type="taxonomic scope" value="Bacteria"/>
</dbReference>
<dbReference type="Proteomes" id="UP000003240">
    <property type="component" value="Unassembled WGS sequence"/>
</dbReference>
<protein>
    <recommendedName>
        <fullName evidence="3">DUF1963 domain-containing protein</fullName>
    </recommendedName>
</protein>